<evidence type="ECO:0000256" key="3">
    <source>
        <dbReference type="RuleBase" id="RU000489"/>
    </source>
</evidence>
<comment type="similarity">
    <text evidence="4">Belongs to the glycosyl hydrolase 18 family.</text>
</comment>
<name>A0AAE3DKK2_9FIRM</name>
<keyword evidence="7" id="KW-1185">Reference proteome</keyword>
<dbReference type="InterPro" id="IPR003646">
    <property type="entry name" value="SH3-like_bac-type"/>
</dbReference>
<keyword evidence="2 3" id="KW-0326">Glycosidase</keyword>
<reference evidence="6" key="1">
    <citation type="submission" date="2021-10" db="EMBL/GenBank/DDBJ databases">
        <title>Anaerobic single-cell dispensing facilitates the cultivation of human gut bacteria.</title>
        <authorList>
            <person name="Afrizal A."/>
        </authorList>
    </citation>
    <scope>NUCLEOTIDE SEQUENCE</scope>
    <source>
        <strain evidence="6">CLA-AA-H274</strain>
    </source>
</reference>
<keyword evidence="1 3" id="KW-0378">Hydrolase</keyword>
<dbReference type="GO" id="GO:0005975">
    <property type="term" value="P:carbohydrate metabolic process"/>
    <property type="evidence" value="ECO:0007669"/>
    <property type="project" value="InterPro"/>
</dbReference>
<dbReference type="Gene3D" id="3.10.50.10">
    <property type="match status" value="1"/>
</dbReference>
<dbReference type="PANTHER" id="PTHR46066:SF2">
    <property type="entry name" value="CHITINASE DOMAIN-CONTAINING PROTEIN 1"/>
    <property type="match status" value="1"/>
</dbReference>
<dbReference type="SMART" id="SM00287">
    <property type="entry name" value="SH3b"/>
    <property type="match status" value="1"/>
</dbReference>
<evidence type="ECO:0000313" key="7">
    <source>
        <dbReference type="Proteomes" id="UP001198962"/>
    </source>
</evidence>
<dbReference type="GO" id="GO:0008061">
    <property type="term" value="F:chitin binding"/>
    <property type="evidence" value="ECO:0007669"/>
    <property type="project" value="InterPro"/>
</dbReference>
<dbReference type="RefSeq" id="WP_308450815.1">
    <property type="nucleotide sequence ID" value="NZ_JAJEPU010000008.1"/>
</dbReference>
<dbReference type="PROSITE" id="PS01095">
    <property type="entry name" value="GH18_1"/>
    <property type="match status" value="1"/>
</dbReference>
<dbReference type="SMART" id="SM00636">
    <property type="entry name" value="Glyco_18"/>
    <property type="match status" value="1"/>
</dbReference>
<dbReference type="Pfam" id="PF00704">
    <property type="entry name" value="Glyco_hydro_18"/>
    <property type="match status" value="1"/>
</dbReference>
<dbReference type="GO" id="GO:0004553">
    <property type="term" value="F:hydrolase activity, hydrolyzing O-glycosyl compounds"/>
    <property type="evidence" value="ECO:0007669"/>
    <property type="project" value="InterPro"/>
</dbReference>
<evidence type="ECO:0000313" key="6">
    <source>
        <dbReference type="EMBL" id="MCC2164086.1"/>
    </source>
</evidence>
<dbReference type="InterPro" id="IPR017853">
    <property type="entry name" value="GH"/>
</dbReference>
<dbReference type="Pfam" id="PF08239">
    <property type="entry name" value="SH3_3"/>
    <property type="match status" value="1"/>
</dbReference>
<accession>A0AAE3DKK2</accession>
<dbReference type="Gene3D" id="3.20.20.80">
    <property type="entry name" value="Glycosidases"/>
    <property type="match status" value="1"/>
</dbReference>
<evidence type="ECO:0000256" key="4">
    <source>
        <dbReference type="RuleBase" id="RU004453"/>
    </source>
</evidence>
<dbReference type="SUPFAM" id="SSF51445">
    <property type="entry name" value="(Trans)glycosidases"/>
    <property type="match status" value="1"/>
</dbReference>
<sequence length="559" mass="63466">MKRRRRKKHFISFARLATVVLIFAAVAGGFTVWKYLAPSKEQADIQEVFAVSSQDEVAIIWNGQRTDGIKGKMIEGTVYLPQDWVSNSINERFYWDEADKQMIYTFPESIRYISETDCSDDGSSLFVEEDDQVWVLADLVQEYTDIRTETFTDGDANRFFLDSSWDTEETAVLKKKTAIRIRGGVKSKVVTQKAKGTQVTILDEMENWSRVRTEDGYLGYIKNNTLKDRTEEQPVSRFEEPVYTNISLDEPICLVWHQVTTRDANKTMEKLMANTKGVNVIAPTWFLLTDNQGNYECLADHSYVEKAHAMDVQVWAVLDNFNKGDNVDSGVLFADTSARKKLIAGLIKDVQAYGIDGINLDIEGIKSSVGPHYVEFIRELSVDCRKNGIILSVDTYVPSAYTVFYNRAEQGRVADYVVIMGYDEHYAGGDAGSVASLGYEKQGIEDALREVPKEKLISAIPFYTRVWQEDVNGVTSQAMGITKAKQWVQDNQVELTWEDALGQYYGEKTENGTTYRIWMEEERSIGLKIDLIRTNNLAGVACWKLGFEPSDIWDIVKLP</sequence>
<dbReference type="Gene3D" id="2.30.30.40">
    <property type="entry name" value="SH3 Domains"/>
    <property type="match status" value="1"/>
</dbReference>
<protein>
    <submittedName>
        <fullName evidence="6">SH3 domain-containing protein</fullName>
    </submittedName>
</protein>
<feature type="domain" description="GH18" evidence="5">
    <location>
        <begin position="250"/>
        <end position="559"/>
    </location>
</feature>
<dbReference type="InterPro" id="IPR029070">
    <property type="entry name" value="Chitinase_insertion_sf"/>
</dbReference>
<dbReference type="AlphaFoldDB" id="A0AAE3DKK2"/>
<dbReference type="EMBL" id="JAJEPU010000008">
    <property type="protein sequence ID" value="MCC2164086.1"/>
    <property type="molecule type" value="Genomic_DNA"/>
</dbReference>
<dbReference type="InterPro" id="IPR011583">
    <property type="entry name" value="Chitinase_II/V-like_cat"/>
</dbReference>
<evidence type="ECO:0000256" key="1">
    <source>
        <dbReference type="ARBA" id="ARBA00022801"/>
    </source>
</evidence>
<organism evidence="6 7">
    <name type="scientific">Brotaphodocola catenula</name>
    <dbReference type="NCBI Taxonomy" id="2885361"/>
    <lineage>
        <taxon>Bacteria</taxon>
        <taxon>Bacillati</taxon>
        <taxon>Bacillota</taxon>
        <taxon>Clostridia</taxon>
        <taxon>Lachnospirales</taxon>
        <taxon>Lachnospiraceae</taxon>
        <taxon>Brotaphodocola</taxon>
    </lineage>
</organism>
<comment type="caution">
    <text evidence="6">The sequence shown here is derived from an EMBL/GenBank/DDBJ whole genome shotgun (WGS) entry which is preliminary data.</text>
</comment>
<dbReference type="PANTHER" id="PTHR46066">
    <property type="entry name" value="CHITINASE DOMAIN-CONTAINING PROTEIN 1 FAMILY MEMBER"/>
    <property type="match status" value="1"/>
</dbReference>
<evidence type="ECO:0000259" key="5">
    <source>
        <dbReference type="PROSITE" id="PS51910"/>
    </source>
</evidence>
<dbReference type="InterPro" id="IPR001223">
    <property type="entry name" value="Glyco_hydro18_cat"/>
</dbReference>
<dbReference type="Proteomes" id="UP001198962">
    <property type="component" value="Unassembled WGS sequence"/>
</dbReference>
<dbReference type="InterPro" id="IPR001579">
    <property type="entry name" value="Glyco_hydro_18_chit_AS"/>
</dbReference>
<proteinExistence type="inferred from homology"/>
<dbReference type="PROSITE" id="PS51910">
    <property type="entry name" value="GH18_2"/>
    <property type="match status" value="1"/>
</dbReference>
<evidence type="ECO:0000256" key="2">
    <source>
        <dbReference type="ARBA" id="ARBA00023295"/>
    </source>
</evidence>
<gene>
    <name evidence="6" type="ORF">LKD32_04160</name>
</gene>